<evidence type="ECO:0000259" key="2">
    <source>
        <dbReference type="Pfam" id="PF07589"/>
    </source>
</evidence>
<keyword evidence="4" id="KW-1185">Reference proteome</keyword>
<feature type="signal peptide" evidence="1">
    <location>
        <begin position="1"/>
        <end position="18"/>
    </location>
</feature>
<dbReference type="RefSeq" id="WP_284215754.1">
    <property type="nucleotide sequence ID" value="NZ_BSOT01000005.1"/>
</dbReference>
<protein>
    <recommendedName>
        <fullName evidence="2">Ice-binding protein C-terminal domain-containing protein</fullName>
    </recommendedName>
</protein>
<gene>
    <name evidence="3" type="ORF">GCM10007852_03290</name>
</gene>
<comment type="caution">
    <text evidence="3">The sequence shown here is derived from an EMBL/GenBank/DDBJ whole genome shotgun (WGS) entry which is preliminary data.</text>
</comment>
<dbReference type="EMBL" id="BSOT01000005">
    <property type="protein sequence ID" value="GLR69421.1"/>
    <property type="molecule type" value="Genomic_DNA"/>
</dbReference>
<keyword evidence="1" id="KW-0732">Signal</keyword>
<name>A0AA37WFY7_9ALTE</name>
<evidence type="ECO:0000313" key="3">
    <source>
        <dbReference type="EMBL" id="GLR69421.1"/>
    </source>
</evidence>
<feature type="domain" description="Ice-binding protein C-terminal" evidence="2">
    <location>
        <begin position="135"/>
        <end position="157"/>
    </location>
</feature>
<dbReference type="Pfam" id="PF07589">
    <property type="entry name" value="PEP-CTERM"/>
    <property type="match status" value="1"/>
</dbReference>
<reference evidence="3" key="1">
    <citation type="journal article" date="2014" name="Int. J. Syst. Evol. Microbiol.">
        <title>Complete genome sequence of Corynebacterium casei LMG S-19264T (=DSM 44701T), isolated from a smear-ripened cheese.</title>
        <authorList>
            <consortium name="US DOE Joint Genome Institute (JGI-PGF)"/>
            <person name="Walter F."/>
            <person name="Albersmeier A."/>
            <person name="Kalinowski J."/>
            <person name="Ruckert C."/>
        </authorList>
    </citation>
    <scope>NUCLEOTIDE SEQUENCE</scope>
    <source>
        <strain evidence="3">NBRC 110023</strain>
    </source>
</reference>
<reference evidence="3" key="2">
    <citation type="submission" date="2023-01" db="EMBL/GenBank/DDBJ databases">
        <title>Draft genome sequence of Agaribacter marinus strain NBRC 110023.</title>
        <authorList>
            <person name="Sun Q."/>
            <person name="Mori K."/>
        </authorList>
    </citation>
    <scope>NUCLEOTIDE SEQUENCE</scope>
    <source>
        <strain evidence="3">NBRC 110023</strain>
    </source>
</reference>
<accession>A0AA37WFY7</accession>
<dbReference type="NCBIfam" id="TIGR02595">
    <property type="entry name" value="PEP_CTERM"/>
    <property type="match status" value="1"/>
</dbReference>
<dbReference type="AlphaFoldDB" id="A0AA37WFY7"/>
<dbReference type="Proteomes" id="UP001156601">
    <property type="component" value="Unassembled WGS sequence"/>
</dbReference>
<organism evidence="3 4">
    <name type="scientific">Agaribacter marinus</name>
    <dbReference type="NCBI Taxonomy" id="1431249"/>
    <lineage>
        <taxon>Bacteria</taxon>
        <taxon>Pseudomonadati</taxon>
        <taxon>Pseudomonadota</taxon>
        <taxon>Gammaproteobacteria</taxon>
        <taxon>Alteromonadales</taxon>
        <taxon>Alteromonadaceae</taxon>
        <taxon>Agaribacter</taxon>
    </lineage>
</organism>
<proteinExistence type="predicted"/>
<dbReference type="InterPro" id="IPR013424">
    <property type="entry name" value="Ice-binding_C"/>
</dbReference>
<sequence>MKKVVVFLGLLVCGYANAGLIQITADSANSGELGWFVVDDTIFAADTSLVASQLYDYNWSDPLSTFSINPFDVIGDTGVTHFLLSGSGWTVTGGGGDSLTTATGALWIAGTSFVRFTGYNSYSDVTWSTTDYTASVPEPASIVLLGLGLAGLGFSRKRS</sequence>
<evidence type="ECO:0000313" key="4">
    <source>
        <dbReference type="Proteomes" id="UP001156601"/>
    </source>
</evidence>
<feature type="chain" id="PRO_5041448245" description="Ice-binding protein C-terminal domain-containing protein" evidence="1">
    <location>
        <begin position="19"/>
        <end position="159"/>
    </location>
</feature>
<evidence type="ECO:0000256" key="1">
    <source>
        <dbReference type="SAM" id="SignalP"/>
    </source>
</evidence>